<dbReference type="PANTHER" id="PTHR38434:SF1">
    <property type="entry name" value="BLL2549 PROTEIN"/>
    <property type="match status" value="1"/>
</dbReference>
<gene>
    <name evidence="2" type="ORF">C7443_1052</name>
</gene>
<proteinExistence type="predicted"/>
<protein>
    <submittedName>
        <fullName evidence="2">Putative membrane protein</fullName>
    </submittedName>
</protein>
<feature type="transmembrane region" description="Helical" evidence="1">
    <location>
        <begin position="152"/>
        <end position="169"/>
    </location>
</feature>
<feature type="transmembrane region" description="Helical" evidence="1">
    <location>
        <begin position="429"/>
        <end position="448"/>
    </location>
</feature>
<feature type="transmembrane region" description="Helical" evidence="1">
    <location>
        <begin position="399"/>
        <end position="417"/>
    </location>
</feature>
<feature type="transmembrane region" description="Helical" evidence="1">
    <location>
        <begin position="583"/>
        <end position="601"/>
    </location>
</feature>
<feature type="transmembrane region" description="Helical" evidence="1">
    <location>
        <begin position="174"/>
        <end position="193"/>
    </location>
</feature>
<keyword evidence="1" id="KW-0812">Transmembrane</keyword>
<feature type="transmembrane region" description="Helical" evidence="1">
    <location>
        <begin position="689"/>
        <end position="710"/>
    </location>
</feature>
<feature type="transmembrane region" description="Helical" evidence="1">
    <location>
        <begin position="746"/>
        <end position="763"/>
    </location>
</feature>
<dbReference type="InterPro" id="IPR019286">
    <property type="entry name" value="DUF2339_TM"/>
</dbReference>
<feature type="transmembrane region" description="Helical" evidence="1">
    <location>
        <begin position="365"/>
        <end position="387"/>
    </location>
</feature>
<sequence>MPGSLSIAWQWLSGGNTLVRTGIIVLFFGAAFLIRYVAQHSTISIEIRLAAIAVAGVGLVMLGLRLARTRKGYGLSLQGGGLGLIYLVLFGAMQFYGLLAPLPGFVALFVCTLIGVGLGLRQNAQALAVLAVLGGFLAPVLVSAGGGDHVRLFGYYLVLDLGIAAVAFWRIWRLLNLVGFLCTFVIGALWGGLRYRAELFSSTEPFLVIFFVLFSALPLLSARRLPLDLRRPLDTTLVFGVPVVSFALQAALVGEFVHGLSWSACGAALWYALLDRLARVSPAFELLADCYRVLAIIAATIAIPLAFDDASASPLWALEGAGLLWIACRQRRVVLWWLGILIQVGAACLWGRAYLFDAVSATRPFLNVAALDTALIALAGLCSAWVTQRYGTVRGSSVIVTRVFACWGWLWWLVFGSRETFGLMVLRDASGAWLLFLALSALVGHQLARRSAWPDGRLPALALPLLFIFALLFDFQWRSHSLAGLGLLGWPCAFGVQLWLLYREELELPARRDQRWRHALTACLLLALGAEEIRWLVGEAYGLGRTWIEAALGLWLAGGIVWLASARWPAWPLAARAMDYRRLALPAVFVASVLWSLLAGLQGTADPAPFPYLPLLNPLELAQLAVLVAMRHCGLQCCDSAAWPQCWRRPLLWSVGLLGFAMLNMLVLRGCHHLAGVPWAPLAMLDSRVVQAALAAVWAVSAVVLMLAGARGAQRQRWLSGAALMGLTVLKLFLVDLSGRDTLERIVAFLVVGILLLLVGYFAPAPPRSGSAGDADNLRSDSPH</sequence>
<feature type="transmembrane region" description="Helical" evidence="1">
    <location>
        <begin position="460"/>
        <end position="477"/>
    </location>
</feature>
<name>A0A317MUY1_9GAMM</name>
<organism evidence="2 3">
    <name type="scientific">Plasticicumulans acidivorans</name>
    <dbReference type="NCBI Taxonomy" id="886464"/>
    <lineage>
        <taxon>Bacteria</taxon>
        <taxon>Pseudomonadati</taxon>
        <taxon>Pseudomonadota</taxon>
        <taxon>Gammaproteobacteria</taxon>
        <taxon>Candidatus Competibacteraceae</taxon>
        <taxon>Plasticicumulans</taxon>
    </lineage>
</organism>
<keyword evidence="3" id="KW-1185">Reference proteome</keyword>
<dbReference type="Proteomes" id="UP000246569">
    <property type="component" value="Unassembled WGS sequence"/>
</dbReference>
<accession>A0A317MUY1</accession>
<feature type="transmembrane region" description="Helical" evidence="1">
    <location>
        <begin position="335"/>
        <end position="353"/>
    </location>
</feature>
<feature type="transmembrane region" description="Helical" evidence="1">
    <location>
        <begin position="102"/>
        <end position="120"/>
    </location>
</feature>
<dbReference type="AlphaFoldDB" id="A0A317MUY1"/>
<dbReference type="Pfam" id="PF10101">
    <property type="entry name" value="DUF2339"/>
    <property type="match status" value="1"/>
</dbReference>
<feature type="transmembrane region" description="Helical" evidence="1">
    <location>
        <begin position="18"/>
        <end position="37"/>
    </location>
</feature>
<comment type="caution">
    <text evidence="2">The sequence shown here is derived from an EMBL/GenBank/DDBJ whole genome shotgun (WGS) entry which is preliminary data.</text>
</comment>
<dbReference type="EMBL" id="QGTJ01000005">
    <property type="protein sequence ID" value="PWV61574.1"/>
    <property type="molecule type" value="Genomic_DNA"/>
</dbReference>
<reference evidence="2 3" key="1">
    <citation type="submission" date="2018-05" db="EMBL/GenBank/DDBJ databases">
        <title>Genomic Encyclopedia of Type Strains, Phase IV (KMG-IV): sequencing the most valuable type-strain genomes for metagenomic binning, comparative biology and taxonomic classification.</title>
        <authorList>
            <person name="Goeker M."/>
        </authorList>
    </citation>
    <scope>NUCLEOTIDE SEQUENCE [LARGE SCALE GENOMIC DNA]</scope>
    <source>
        <strain evidence="2 3">DSM 23606</strain>
    </source>
</reference>
<feature type="transmembrane region" description="Helical" evidence="1">
    <location>
        <begin position="49"/>
        <end position="67"/>
    </location>
</feature>
<keyword evidence="1" id="KW-0472">Membrane</keyword>
<evidence type="ECO:0000313" key="3">
    <source>
        <dbReference type="Proteomes" id="UP000246569"/>
    </source>
</evidence>
<dbReference type="PANTHER" id="PTHR38434">
    <property type="entry name" value="BLL2549 PROTEIN"/>
    <property type="match status" value="1"/>
</dbReference>
<evidence type="ECO:0000256" key="1">
    <source>
        <dbReference type="SAM" id="Phobius"/>
    </source>
</evidence>
<evidence type="ECO:0000313" key="2">
    <source>
        <dbReference type="EMBL" id="PWV61574.1"/>
    </source>
</evidence>
<feature type="transmembrane region" description="Helical" evidence="1">
    <location>
        <begin position="199"/>
        <end position="220"/>
    </location>
</feature>
<feature type="transmembrane region" description="Helical" evidence="1">
    <location>
        <begin position="79"/>
        <end position="96"/>
    </location>
</feature>
<feature type="transmembrane region" description="Helical" evidence="1">
    <location>
        <begin position="514"/>
        <end position="530"/>
    </location>
</feature>
<keyword evidence="1" id="KW-1133">Transmembrane helix</keyword>
<feature type="transmembrane region" description="Helical" evidence="1">
    <location>
        <begin position="717"/>
        <end position="734"/>
    </location>
</feature>
<feature type="transmembrane region" description="Helical" evidence="1">
    <location>
        <begin position="650"/>
        <end position="669"/>
    </location>
</feature>
<feature type="transmembrane region" description="Helical" evidence="1">
    <location>
        <begin position="127"/>
        <end position="146"/>
    </location>
</feature>
<feature type="transmembrane region" description="Helical" evidence="1">
    <location>
        <begin position="550"/>
        <end position="571"/>
    </location>
</feature>
<feature type="transmembrane region" description="Helical" evidence="1">
    <location>
        <begin position="483"/>
        <end position="502"/>
    </location>
</feature>